<dbReference type="Proteomes" id="UP000179242">
    <property type="component" value="Unassembled WGS sequence"/>
</dbReference>
<sequence>MASASAVQRALIMVKPDAMVPGLSVKAANKLVQRLHEAHNINASVNAPILFMPTPEFVDRFYSEAWRTLDEGLRRELALRFISASSNPGVLQAPILAFVVEAEVPAGKKTLYDFLRDPSVVGPTWPEKAVHEGLTHEDKVITADQVKASVRYQLKLEEEGSFSPPYEIDPRFNAIHCTATPKDADREIDLAYKMAMNWFPVLGVTDYAKEAQRIASYFGWEYNPRHFRSDDIELLLRDWNSSPDGTDFKLVTITGASGSGKSTILERLDESKKAGVIPVFTDRIGAGGIGEEYASPEEFDAFLDQGLFAAVEEAYGARYGVLKTSLRLARYRGGVQMLACGPAIAAALKEKEIDVHTLYLRVSEEKLKERLREREEESDRPAEEREKTTLAVREALEKLKGQFDVEFENSGELDELDLDAILDFIAASTGLKPMTYSYDSPRALRARKLLSMAVTAAQDPAIDARTLGTIRGALYGQKGERAILNLLTILMRDSSRLQEAGRNPLTQLEADAFLDFTPKHVLDTIAVAIQAGHTPETFAVRSPGLGVLSLLGNREREKKNLARIRELAAAIPEKERILLVAAHDLGKPGDVNDLAYHDKNGYELIVDCRLFQGFPFLPLDAKKVKEAEGKIKKILDGNKKKEELKKVEELKKAENELSRRCLELAIKHHHAFGGFYVGHSSLEVFAEMLEDEDVKKFLLVNGKIDIFRAKALLDRILFITIADIGSHGNLSNLRVETYFELREIINNIMEKHKNNPGAAIAEIRTISGRTTPYRLGAAVSVLDQIDHGKEGKEYFMDYRPEGLAGLKDYWDKHLAASNISSEIMSHFHRIEFLYAFPLCDLAKDESSNTEENVRRGQITANPLLFTYLGFLVAELQKLDRGRRTPVKKLSVKLVDKNGVLIFGFANEKALEALKGKLKDGLPLDVTIEDRDTDNPAVVIMLKEIDVAALKASEIAEKKLKKN</sequence>
<dbReference type="InterPro" id="IPR008144">
    <property type="entry name" value="Guanylate_kin-like_dom"/>
</dbReference>
<evidence type="ECO:0000256" key="1">
    <source>
        <dbReference type="SAM" id="Coils"/>
    </source>
</evidence>
<comment type="caution">
    <text evidence="3">The sequence shown here is derived from an EMBL/GenBank/DDBJ whole genome shotgun (WGS) entry which is preliminary data.</text>
</comment>
<feature type="domain" description="Guanylate kinase-like" evidence="2">
    <location>
        <begin position="248"/>
        <end position="426"/>
    </location>
</feature>
<proteinExistence type="predicted"/>
<feature type="coiled-coil region" evidence="1">
    <location>
        <begin position="640"/>
        <end position="667"/>
    </location>
</feature>
<dbReference type="Gene3D" id="3.30.70.141">
    <property type="entry name" value="Nucleoside diphosphate kinase-like domain"/>
    <property type="match status" value="1"/>
</dbReference>
<dbReference type="InterPro" id="IPR008145">
    <property type="entry name" value="GK/Ca_channel_bsu"/>
</dbReference>
<keyword evidence="1" id="KW-0175">Coiled coil</keyword>
<dbReference type="EMBL" id="MEUJ01000004">
    <property type="protein sequence ID" value="OGC40377.1"/>
    <property type="molecule type" value="Genomic_DNA"/>
</dbReference>
<name>A0A1F4U668_UNCSA</name>
<accession>A0A1F4U668</accession>
<dbReference type="PROSITE" id="PS50052">
    <property type="entry name" value="GUANYLATE_KINASE_2"/>
    <property type="match status" value="1"/>
</dbReference>
<evidence type="ECO:0000313" key="3">
    <source>
        <dbReference type="EMBL" id="OGC40377.1"/>
    </source>
</evidence>
<protein>
    <recommendedName>
        <fullName evidence="2">Guanylate kinase-like domain-containing protein</fullName>
    </recommendedName>
</protein>
<evidence type="ECO:0000313" key="4">
    <source>
        <dbReference type="Proteomes" id="UP000179242"/>
    </source>
</evidence>
<gene>
    <name evidence="3" type="ORF">A2438_03810</name>
</gene>
<reference evidence="3 4" key="1">
    <citation type="journal article" date="2016" name="Nat. Commun.">
        <title>Thousands of microbial genomes shed light on interconnected biogeochemical processes in an aquifer system.</title>
        <authorList>
            <person name="Anantharaman K."/>
            <person name="Brown C.T."/>
            <person name="Hug L.A."/>
            <person name="Sharon I."/>
            <person name="Castelle C.J."/>
            <person name="Probst A.J."/>
            <person name="Thomas B.C."/>
            <person name="Singh A."/>
            <person name="Wilkins M.J."/>
            <person name="Karaoz U."/>
            <person name="Brodie E.L."/>
            <person name="Williams K.H."/>
            <person name="Hubbard S.S."/>
            <person name="Banfield J.F."/>
        </authorList>
    </citation>
    <scope>NUCLEOTIDE SEQUENCE [LARGE SCALE GENOMIC DNA]</scope>
</reference>
<dbReference type="SMART" id="SM00072">
    <property type="entry name" value="GuKc"/>
    <property type="match status" value="1"/>
</dbReference>
<dbReference type="SUPFAM" id="SSF52540">
    <property type="entry name" value="P-loop containing nucleoside triphosphate hydrolases"/>
    <property type="match status" value="1"/>
</dbReference>
<dbReference type="AlphaFoldDB" id="A0A1F4U668"/>
<organism evidence="3 4">
    <name type="scientific">candidate division WOR-1 bacterium RIFOXYC2_FULL_46_14</name>
    <dbReference type="NCBI Taxonomy" id="1802587"/>
    <lineage>
        <taxon>Bacteria</taxon>
        <taxon>Bacillati</taxon>
        <taxon>Saganbacteria</taxon>
    </lineage>
</organism>
<dbReference type="Gene3D" id="3.40.50.300">
    <property type="entry name" value="P-loop containing nucleotide triphosphate hydrolases"/>
    <property type="match status" value="1"/>
</dbReference>
<dbReference type="Pfam" id="PF13238">
    <property type="entry name" value="AAA_18"/>
    <property type="match status" value="1"/>
</dbReference>
<evidence type="ECO:0000259" key="2">
    <source>
        <dbReference type="PROSITE" id="PS50052"/>
    </source>
</evidence>
<dbReference type="InterPro" id="IPR027417">
    <property type="entry name" value="P-loop_NTPase"/>
</dbReference>
<dbReference type="InterPro" id="IPR036850">
    <property type="entry name" value="NDK-like_dom_sf"/>
</dbReference>
<dbReference type="SUPFAM" id="SSF54919">
    <property type="entry name" value="Nucleoside diphosphate kinase, NDK"/>
    <property type="match status" value="1"/>
</dbReference>